<comment type="similarity">
    <text evidence="1">Belongs to the IF-3 family.</text>
</comment>
<dbReference type="GO" id="GO:0043022">
    <property type="term" value="F:ribosome binding"/>
    <property type="evidence" value="ECO:0007669"/>
    <property type="project" value="TreeGrafter"/>
</dbReference>
<organism evidence="5">
    <name type="scientific">Pectinophora gossypiella</name>
    <name type="common">Cotton pink bollworm</name>
    <name type="synonym">Depressaria gossypiella</name>
    <dbReference type="NCBI Taxonomy" id="13191"/>
    <lineage>
        <taxon>Eukaryota</taxon>
        <taxon>Metazoa</taxon>
        <taxon>Ecdysozoa</taxon>
        <taxon>Arthropoda</taxon>
        <taxon>Hexapoda</taxon>
        <taxon>Insecta</taxon>
        <taxon>Pterygota</taxon>
        <taxon>Neoptera</taxon>
        <taxon>Endopterygota</taxon>
        <taxon>Lepidoptera</taxon>
        <taxon>Glossata</taxon>
        <taxon>Ditrysia</taxon>
        <taxon>Gelechioidea</taxon>
        <taxon>Gelechiidae</taxon>
        <taxon>Apatetrinae</taxon>
        <taxon>Pectinophora</taxon>
    </lineage>
</organism>
<proteinExistence type="inferred from homology"/>
<sequence>MNKLISLLSIRRLVECRAVSTRITADGKDVPKKKNFENRITLIAPDNSVSITDLKNAQNLSLRRELKLVKIQDVDSKTRRPVYKLMTNAEYHEEELQKRKEKQVARQNALVKGEKLLTLSARIGQNDLMTGVKKMMKLLEKQYEVRVVIAGEGEAGAQNLEKIYSIIESNIKAVGKVVQKRNKGNNLKFQLLPSRDSSSQDSNKPSSNQDSDSGPL</sequence>
<dbReference type="InterPro" id="IPR001288">
    <property type="entry name" value="Translation_initiation_fac_3"/>
</dbReference>
<evidence type="ECO:0000256" key="4">
    <source>
        <dbReference type="SAM" id="MobiDB-lite"/>
    </source>
</evidence>
<dbReference type="AlphaFoldDB" id="A0A1E1WSU5"/>
<dbReference type="Gene3D" id="3.30.110.10">
    <property type="entry name" value="Translation initiation factor 3 (IF-3), C-terminal domain"/>
    <property type="match status" value="1"/>
</dbReference>
<reference evidence="5" key="1">
    <citation type="submission" date="2015-09" db="EMBL/GenBank/DDBJ databases">
        <title>De novo assembly of Pectinophora gossypiella (Pink Bollworm) gut transcriptome.</title>
        <authorList>
            <person name="Tassone E.E."/>
        </authorList>
    </citation>
    <scope>NUCLEOTIDE SEQUENCE</scope>
</reference>
<evidence type="ECO:0000256" key="3">
    <source>
        <dbReference type="ARBA" id="ARBA00022917"/>
    </source>
</evidence>
<feature type="region of interest" description="Disordered" evidence="4">
    <location>
        <begin position="191"/>
        <end position="216"/>
    </location>
</feature>
<dbReference type="PANTHER" id="PTHR10938:SF0">
    <property type="entry name" value="TRANSLATION INITIATION FACTOR IF-3, MITOCHONDRIAL"/>
    <property type="match status" value="1"/>
</dbReference>
<dbReference type="PANTHER" id="PTHR10938">
    <property type="entry name" value="TRANSLATION INITIATION FACTOR IF-3"/>
    <property type="match status" value="1"/>
</dbReference>
<evidence type="ECO:0000256" key="2">
    <source>
        <dbReference type="ARBA" id="ARBA00022540"/>
    </source>
</evidence>
<dbReference type="GO" id="GO:0003743">
    <property type="term" value="F:translation initiation factor activity"/>
    <property type="evidence" value="ECO:0007669"/>
    <property type="project" value="UniProtKB-KW"/>
</dbReference>
<accession>A0A1E1WSU5</accession>
<keyword evidence="2" id="KW-0396">Initiation factor</keyword>
<name>A0A1E1WSU5_PECGO</name>
<keyword evidence="3" id="KW-0648">Protein biosynthesis</keyword>
<dbReference type="InterPro" id="IPR036788">
    <property type="entry name" value="T_IF-3_C_sf"/>
</dbReference>
<feature type="compositionally biased region" description="Low complexity" evidence="4">
    <location>
        <begin position="193"/>
        <end position="216"/>
    </location>
</feature>
<evidence type="ECO:0008006" key="6">
    <source>
        <dbReference type="Google" id="ProtNLM"/>
    </source>
</evidence>
<evidence type="ECO:0000313" key="5">
    <source>
        <dbReference type="EMBL" id="JAT90048.1"/>
    </source>
</evidence>
<dbReference type="GO" id="GO:0005739">
    <property type="term" value="C:mitochondrion"/>
    <property type="evidence" value="ECO:0007669"/>
    <property type="project" value="TreeGrafter"/>
</dbReference>
<dbReference type="GO" id="GO:0032790">
    <property type="term" value="P:ribosome disassembly"/>
    <property type="evidence" value="ECO:0007669"/>
    <property type="project" value="TreeGrafter"/>
</dbReference>
<dbReference type="GO" id="GO:0070124">
    <property type="term" value="P:mitochondrial translational initiation"/>
    <property type="evidence" value="ECO:0007669"/>
    <property type="project" value="TreeGrafter"/>
</dbReference>
<gene>
    <name evidence="5" type="ORF">g.3959</name>
</gene>
<protein>
    <recommendedName>
        <fullName evidence="6">Translation initiation factor 3 N-terminal domain-containing protein</fullName>
    </recommendedName>
</protein>
<dbReference type="OrthoDB" id="21573at2759"/>
<evidence type="ECO:0000256" key="1">
    <source>
        <dbReference type="ARBA" id="ARBA00005439"/>
    </source>
</evidence>
<dbReference type="SUPFAM" id="SSF55200">
    <property type="entry name" value="Translation initiation factor IF3, C-terminal domain"/>
    <property type="match status" value="1"/>
</dbReference>
<dbReference type="EMBL" id="GDQN01001006">
    <property type="protein sequence ID" value="JAT90048.1"/>
    <property type="molecule type" value="Transcribed_RNA"/>
</dbReference>